<dbReference type="AlphaFoldDB" id="A0A7X2MVQ6"/>
<dbReference type="EMBL" id="VULX01000001">
    <property type="protein sequence ID" value="MSR89976.1"/>
    <property type="molecule type" value="Genomic_DNA"/>
</dbReference>
<sequence>MKFAFVDYRISNEEIYNLINLNIKPLRTPKMHGIYDAVNGHTDIQIFQTALLKNSFIINKDIDTDFLNDLIFSGANYYFSESEIGAQYPQDIILNAVSTDNFLMHNLKYTDKKILASASSKTLIDIKQGYTRCSCAIISNNAFITNDKGIYDALTAQKYDVLLLPYGDIELEGFEYGFIGGTCGLIDNNTMAFFGNLNKYKYGTDVKKFLKKHNVEPVYLYDGGLIDRGSLLVFNNEDKDPALQLSKLLK</sequence>
<comment type="caution">
    <text evidence="2">The sequence shown here is derived from an EMBL/GenBank/DDBJ whole genome shotgun (WGS) entry which is preliminary data.</text>
</comment>
<dbReference type="InterPro" id="IPR049238">
    <property type="entry name" value="DUF6873"/>
</dbReference>
<evidence type="ECO:0000313" key="2">
    <source>
        <dbReference type="EMBL" id="MSR89976.1"/>
    </source>
</evidence>
<feature type="domain" description="DUF6873" evidence="1">
    <location>
        <begin position="5"/>
        <end position="232"/>
    </location>
</feature>
<gene>
    <name evidence="2" type="ORF">FYJ33_00765</name>
</gene>
<reference evidence="2 3" key="1">
    <citation type="submission" date="2019-08" db="EMBL/GenBank/DDBJ databases">
        <title>In-depth cultivation of the pig gut microbiome towards novel bacterial diversity and tailored functional studies.</title>
        <authorList>
            <person name="Wylensek D."/>
            <person name="Hitch T.C.A."/>
            <person name="Clavel T."/>
        </authorList>
    </citation>
    <scope>NUCLEOTIDE SEQUENCE [LARGE SCALE GENOMIC DNA]</scope>
    <source>
        <strain evidence="2 3">WCA-383-APC-5B</strain>
    </source>
</reference>
<dbReference type="Proteomes" id="UP000460287">
    <property type="component" value="Unassembled WGS sequence"/>
</dbReference>
<dbReference type="Pfam" id="PF21778">
    <property type="entry name" value="DUF6873"/>
    <property type="match status" value="1"/>
</dbReference>
<proteinExistence type="predicted"/>
<keyword evidence="3" id="KW-1185">Reference proteome</keyword>
<dbReference type="RefSeq" id="WP_154529859.1">
    <property type="nucleotide sequence ID" value="NZ_JAQXTV010000132.1"/>
</dbReference>
<evidence type="ECO:0000259" key="1">
    <source>
        <dbReference type="Pfam" id="PF21778"/>
    </source>
</evidence>
<protein>
    <recommendedName>
        <fullName evidence="1">DUF6873 domain-containing protein</fullName>
    </recommendedName>
</protein>
<evidence type="ECO:0000313" key="3">
    <source>
        <dbReference type="Proteomes" id="UP000460287"/>
    </source>
</evidence>
<organism evidence="2 3">
    <name type="scientific">Inconstantimicrobium porci</name>
    <dbReference type="NCBI Taxonomy" id="2652291"/>
    <lineage>
        <taxon>Bacteria</taxon>
        <taxon>Bacillati</taxon>
        <taxon>Bacillota</taxon>
        <taxon>Clostridia</taxon>
        <taxon>Eubacteriales</taxon>
        <taxon>Clostridiaceae</taxon>
        <taxon>Inconstantimicrobium</taxon>
    </lineage>
</organism>
<name>A0A7X2MVQ6_9CLOT</name>
<accession>A0A7X2MVQ6</accession>